<dbReference type="Pfam" id="PF00512">
    <property type="entry name" value="HisKA"/>
    <property type="match status" value="1"/>
</dbReference>
<reference evidence="4" key="1">
    <citation type="submission" date="2018-06" db="EMBL/GenBank/DDBJ databases">
        <authorList>
            <person name="Zhirakovskaya E."/>
        </authorList>
    </citation>
    <scope>NUCLEOTIDE SEQUENCE</scope>
</reference>
<evidence type="ECO:0000259" key="2">
    <source>
        <dbReference type="PROSITE" id="PS50109"/>
    </source>
</evidence>
<accession>A0A3B0W603</accession>
<dbReference type="InterPro" id="IPR003594">
    <property type="entry name" value="HATPase_dom"/>
</dbReference>
<dbReference type="SMART" id="SM00387">
    <property type="entry name" value="HATPase_c"/>
    <property type="match status" value="1"/>
</dbReference>
<dbReference type="CDD" id="cd00082">
    <property type="entry name" value="HisKA"/>
    <property type="match status" value="1"/>
</dbReference>
<dbReference type="InterPro" id="IPR001789">
    <property type="entry name" value="Sig_transdc_resp-reg_receiver"/>
</dbReference>
<dbReference type="SUPFAM" id="SSF47384">
    <property type="entry name" value="Homodimeric domain of signal transducing histidine kinase"/>
    <property type="match status" value="1"/>
</dbReference>
<dbReference type="InterPro" id="IPR036890">
    <property type="entry name" value="HATPase_C_sf"/>
</dbReference>
<dbReference type="Gene3D" id="3.30.565.10">
    <property type="entry name" value="Histidine kinase-like ATPase, C-terminal domain"/>
    <property type="match status" value="1"/>
</dbReference>
<dbReference type="Pfam" id="PF02518">
    <property type="entry name" value="HATPase_c"/>
    <property type="match status" value="1"/>
</dbReference>
<dbReference type="EMBL" id="UOEU01000778">
    <property type="protein sequence ID" value="VAW40076.1"/>
    <property type="molecule type" value="Genomic_DNA"/>
</dbReference>
<dbReference type="InterPro" id="IPR011006">
    <property type="entry name" value="CheY-like_superfamily"/>
</dbReference>
<proteinExistence type="predicted"/>
<dbReference type="InterPro" id="IPR004358">
    <property type="entry name" value="Sig_transdc_His_kin-like_C"/>
</dbReference>
<dbReference type="SUPFAM" id="SSF52172">
    <property type="entry name" value="CheY-like"/>
    <property type="match status" value="1"/>
</dbReference>
<dbReference type="InterPro" id="IPR003661">
    <property type="entry name" value="HisK_dim/P_dom"/>
</dbReference>
<evidence type="ECO:0000259" key="3">
    <source>
        <dbReference type="PROSITE" id="PS50110"/>
    </source>
</evidence>
<dbReference type="AlphaFoldDB" id="A0A3B0W603"/>
<dbReference type="Gene3D" id="3.40.50.2300">
    <property type="match status" value="1"/>
</dbReference>
<protein>
    <recommendedName>
        <fullName evidence="5">Histidine kinase</fullName>
    </recommendedName>
</protein>
<sequence length="306" mass="34826">MPQLNGYDVCQQLKQNEARQHIPIILITALNGREDMLRGLASGADEFLPKPVNGEELRARVRTMLRIKNQYDTLQVLMQFREDLAHMLIHDMRNPLTVASLYNDILLKQNGLASREKKYAHVVRDSLRELAGFLDEILLVAKMEQGMLQLDSSLTDIAHLVAEVANNHREIAQLHGFQLTLDMPDCHRLVLLDTSLFKRVLDNLLSNAFKYTSDNGEVTIHLRYPLDETAASTHSFYLQIIDEGPGIAPEDRERIFDRFEVVSMKQNGQTQVGLGLAFCKMVVNAHNGRIYMTPNHPQGSIFHIEM</sequence>
<dbReference type="PANTHER" id="PTHR43547:SF2">
    <property type="entry name" value="HYBRID SIGNAL TRANSDUCTION HISTIDINE KINASE C"/>
    <property type="match status" value="1"/>
</dbReference>
<dbReference type="PROSITE" id="PS50109">
    <property type="entry name" value="HIS_KIN"/>
    <property type="match status" value="1"/>
</dbReference>
<dbReference type="PANTHER" id="PTHR43547">
    <property type="entry name" value="TWO-COMPONENT HISTIDINE KINASE"/>
    <property type="match status" value="1"/>
</dbReference>
<evidence type="ECO:0008006" key="5">
    <source>
        <dbReference type="Google" id="ProtNLM"/>
    </source>
</evidence>
<feature type="domain" description="Histidine kinase" evidence="2">
    <location>
        <begin position="87"/>
        <end position="306"/>
    </location>
</feature>
<dbReference type="SMART" id="SM00388">
    <property type="entry name" value="HisKA"/>
    <property type="match status" value="1"/>
</dbReference>
<dbReference type="Gene3D" id="1.10.287.130">
    <property type="match status" value="1"/>
</dbReference>
<organism evidence="4">
    <name type="scientific">hydrothermal vent metagenome</name>
    <dbReference type="NCBI Taxonomy" id="652676"/>
    <lineage>
        <taxon>unclassified sequences</taxon>
        <taxon>metagenomes</taxon>
        <taxon>ecological metagenomes</taxon>
    </lineage>
</organism>
<feature type="domain" description="Response regulatory" evidence="3">
    <location>
        <begin position="1"/>
        <end position="65"/>
    </location>
</feature>
<dbReference type="GO" id="GO:0000155">
    <property type="term" value="F:phosphorelay sensor kinase activity"/>
    <property type="evidence" value="ECO:0007669"/>
    <property type="project" value="InterPro"/>
</dbReference>
<name>A0A3B0W603_9ZZZZ</name>
<dbReference type="InterPro" id="IPR036097">
    <property type="entry name" value="HisK_dim/P_sf"/>
</dbReference>
<dbReference type="PROSITE" id="PS50110">
    <property type="entry name" value="RESPONSE_REGULATORY"/>
    <property type="match status" value="1"/>
</dbReference>
<evidence type="ECO:0000313" key="4">
    <source>
        <dbReference type="EMBL" id="VAW40076.1"/>
    </source>
</evidence>
<dbReference type="InterPro" id="IPR005467">
    <property type="entry name" value="His_kinase_dom"/>
</dbReference>
<dbReference type="SUPFAM" id="SSF55874">
    <property type="entry name" value="ATPase domain of HSP90 chaperone/DNA topoisomerase II/histidine kinase"/>
    <property type="match status" value="1"/>
</dbReference>
<keyword evidence="1" id="KW-0597">Phosphoprotein</keyword>
<evidence type="ECO:0000256" key="1">
    <source>
        <dbReference type="ARBA" id="ARBA00022553"/>
    </source>
</evidence>
<gene>
    <name evidence="4" type="ORF">MNBD_CHLOROFLEXI01-4846</name>
</gene>
<dbReference type="Pfam" id="PF00072">
    <property type="entry name" value="Response_reg"/>
    <property type="match status" value="1"/>
</dbReference>
<dbReference type="PRINTS" id="PR00344">
    <property type="entry name" value="BCTRLSENSOR"/>
</dbReference>